<protein>
    <submittedName>
        <fullName evidence="1">Uncharacterized protein</fullName>
    </submittedName>
</protein>
<sequence>MPLMTLWSTSPAAVDQFTIEQVVATAGDGVLKDGSVCSSELRGYLSQVPSAKLESYVERCLGSPFPKGGMVLQDIVNELGRRLDYRVTNGRYQGISGAIGFDGIWLSPEGHSIVAEVKTTDAYRISLDTIAAYRDKLLAGGQITKPASILIVVGRDDTGELEAQVRGSRHAWDIRLISADALVKLVKLKESADGPETGRKIRSLLTPMEYTRLDGMIDVMFTTATDVEQSSQVIEPDTEETTVASATKVRVKGTWEFTDSKLLQGKREEIIAALSKKTGTKLIRKSASLYWDSDHTVRIACTISKRYTAKGAYRYWYAYHPAWDAFLSEGSVAFLVLGCMDLQAAFAVPFDVMHSLRDALNITELESGTMYWHVHLTKSAEGISMLLPKKGTPMSLESYRVPLVP</sequence>
<evidence type="ECO:0000313" key="2">
    <source>
        <dbReference type="Proteomes" id="UP000193978"/>
    </source>
</evidence>
<dbReference type="AlphaFoldDB" id="A0A1W6MV83"/>
<dbReference type="OrthoDB" id="5497831at2"/>
<name>A0A1W6MV83_9HYPH</name>
<organism evidence="1 2">
    <name type="scientific">Methylocystis bryophila</name>
    <dbReference type="NCBI Taxonomy" id="655015"/>
    <lineage>
        <taxon>Bacteria</taxon>
        <taxon>Pseudomonadati</taxon>
        <taxon>Pseudomonadota</taxon>
        <taxon>Alphaproteobacteria</taxon>
        <taxon>Hyphomicrobiales</taxon>
        <taxon>Methylocystaceae</taxon>
        <taxon>Methylocystis</taxon>
    </lineage>
</organism>
<dbReference type="RefSeq" id="WP_085771631.1">
    <property type="nucleotide sequence ID" value="NZ_AP027149.1"/>
</dbReference>
<keyword evidence="2" id="KW-1185">Reference proteome</keyword>
<dbReference type="EMBL" id="CP019948">
    <property type="protein sequence ID" value="ARN81518.1"/>
    <property type="molecule type" value="Genomic_DNA"/>
</dbReference>
<evidence type="ECO:0000313" key="1">
    <source>
        <dbReference type="EMBL" id="ARN81518.1"/>
    </source>
</evidence>
<gene>
    <name evidence="1" type="ORF">B1812_11030</name>
</gene>
<reference evidence="1 2" key="1">
    <citation type="submission" date="2017-02" db="EMBL/GenBank/DDBJ databases">
        <authorList>
            <person name="Peterson S.W."/>
        </authorList>
    </citation>
    <scope>NUCLEOTIDE SEQUENCE [LARGE SCALE GENOMIC DNA]</scope>
    <source>
        <strain evidence="1 2">S285</strain>
    </source>
</reference>
<proteinExistence type="predicted"/>
<dbReference type="Proteomes" id="UP000193978">
    <property type="component" value="Chromosome"/>
</dbReference>
<accession>A0A1W6MV83</accession>
<dbReference type="KEGG" id="mbry:B1812_11030"/>
<dbReference type="STRING" id="655015.B1812_11030"/>